<dbReference type="EMBL" id="BAAAXZ010000133">
    <property type="protein sequence ID" value="GAA2936682.1"/>
    <property type="molecule type" value="Genomic_DNA"/>
</dbReference>
<name>A0ABN3X4U4_STRTU</name>
<accession>A0ABN3X4U4</accession>
<feature type="domain" description="RNA polymerase sigma-70 region 4" evidence="1">
    <location>
        <begin position="120"/>
        <end position="161"/>
    </location>
</feature>
<evidence type="ECO:0000259" key="1">
    <source>
        <dbReference type="Pfam" id="PF04545"/>
    </source>
</evidence>
<proteinExistence type="predicted"/>
<keyword evidence="3" id="KW-1185">Reference proteome</keyword>
<dbReference type="InterPro" id="IPR013324">
    <property type="entry name" value="RNA_pol_sigma_r3/r4-like"/>
</dbReference>
<evidence type="ECO:0000313" key="2">
    <source>
        <dbReference type="EMBL" id="GAA2936682.1"/>
    </source>
</evidence>
<reference evidence="2 3" key="1">
    <citation type="journal article" date="2019" name="Int. J. Syst. Evol. Microbiol.">
        <title>The Global Catalogue of Microorganisms (GCM) 10K type strain sequencing project: providing services to taxonomists for standard genome sequencing and annotation.</title>
        <authorList>
            <consortium name="The Broad Institute Genomics Platform"/>
            <consortium name="The Broad Institute Genome Sequencing Center for Infectious Disease"/>
            <person name="Wu L."/>
            <person name="Ma J."/>
        </authorList>
    </citation>
    <scope>NUCLEOTIDE SEQUENCE [LARGE SCALE GENOMIC DNA]</scope>
    <source>
        <strain evidence="2 3">JCM 4087</strain>
    </source>
</reference>
<dbReference type="SUPFAM" id="SSF88659">
    <property type="entry name" value="Sigma3 and sigma4 domains of RNA polymerase sigma factors"/>
    <property type="match status" value="1"/>
</dbReference>
<gene>
    <name evidence="2" type="ORF">GCM10020221_35550</name>
</gene>
<sequence>MPTVVGEIKRFFAGHQLVGPGAAPGYQELRLALTKASDELAQKLDPLRRRCPSSPCAWAVSEEDAWSTVPRGRNAYTASSLDSPSPRTTAARARWPTGWATMIHGGWEGVEYRGVAPKPLLAKLPPRTRQIIMLRCASRTCTQSQIGEEVGISQMHVSRLLTADALPSCARALIAD</sequence>
<dbReference type="Proteomes" id="UP001501102">
    <property type="component" value="Unassembled WGS sequence"/>
</dbReference>
<dbReference type="Gene3D" id="1.20.140.160">
    <property type="match status" value="1"/>
</dbReference>
<comment type="caution">
    <text evidence="2">The sequence shown here is derived from an EMBL/GenBank/DDBJ whole genome shotgun (WGS) entry which is preliminary data.</text>
</comment>
<protein>
    <recommendedName>
        <fullName evidence="1">RNA polymerase sigma-70 region 4 domain-containing protein</fullName>
    </recommendedName>
</protein>
<dbReference type="Pfam" id="PF04545">
    <property type="entry name" value="Sigma70_r4"/>
    <property type="match status" value="1"/>
</dbReference>
<dbReference type="InterPro" id="IPR007630">
    <property type="entry name" value="RNA_pol_sigma70_r4"/>
</dbReference>
<organism evidence="2 3">
    <name type="scientific">Streptomyces thioluteus</name>
    <dbReference type="NCBI Taxonomy" id="66431"/>
    <lineage>
        <taxon>Bacteria</taxon>
        <taxon>Bacillati</taxon>
        <taxon>Actinomycetota</taxon>
        <taxon>Actinomycetes</taxon>
        <taxon>Kitasatosporales</taxon>
        <taxon>Streptomycetaceae</taxon>
        <taxon>Streptomyces</taxon>
    </lineage>
</organism>
<evidence type="ECO:0000313" key="3">
    <source>
        <dbReference type="Proteomes" id="UP001501102"/>
    </source>
</evidence>